<organism evidence="1 2">
    <name type="scientific">Gaetbulibacter aquiaggeris</name>
    <dbReference type="NCBI Taxonomy" id="1735373"/>
    <lineage>
        <taxon>Bacteria</taxon>
        <taxon>Pseudomonadati</taxon>
        <taxon>Bacteroidota</taxon>
        <taxon>Flavobacteriia</taxon>
        <taxon>Flavobacteriales</taxon>
        <taxon>Flavobacteriaceae</taxon>
        <taxon>Gaetbulibacter</taxon>
    </lineage>
</organism>
<dbReference type="EMBL" id="JBAWKC010000003">
    <property type="protein sequence ID" value="MFH6769058.1"/>
    <property type="molecule type" value="Genomic_DNA"/>
</dbReference>
<evidence type="ECO:0000313" key="1">
    <source>
        <dbReference type="EMBL" id="MFH6769058.1"/>
    </source>
</evidence>
<comment type="caution">
    <text evidence="1">The sequence shown here is derived from an EMBL/GenBank/DDBJ whole genome shotgun (WGS) entry which is preliminary data.</text>
</comment>
<sequence>MKMNVMLFDNFKMDLFISQENTEQLAVNKRIKSLRSTKDAIEYLHYSNGQIEILY</sequence>
<gene>
    <name evidence="1" type="ORF">V8G56_09960</name>
</gene>
<evidence type="ECO:0000313" key="2">
    <source>
        <dbReference type="Proteomes" id="UP001610104"/>
    </source>
</evidence>
<protein>
    <submittedName>
        <fullName evidence="1">Uncharacterized protein</fullName>
    </submittedName>
</protein>
<accession>A0ABW7MRP5</accession>
<dbReference type="RefSeq" id="WP_395438304.1">
    <property type="nucleotide sequence ID" value="NZ_JBAWKC010000003.1"/>
</dbReference>
<keyword evidence="2" id="KW-1185">Reference proteome</keyword>
<proteinExistence type="predicted"/>
<reference evidence="1 2" key="1">
    <citation type="submission" date="2024-02" db="EMBL/GenBank/DDBJ databases">
        <title>A Gaetbulibacter species isolated from tidal flats and genomic insights of their niches.</title>
        <authorList>
            <person name="Ye Y."/>
        </authorList>
    </citation>
    <scope>NUCLEOTIDE SEQUENCE [LARGE SCALE GENOMIC DNA]</scope>
    <source>
        <strain evidence="1 2">KEM-8</strain>
    </source>
</reference>
<name>A0ABW7MRP5_9FLAO</name>
<dbReference type="Proteomes" id="UP001610104">
    <property type="component" value="Unassembled WGS sequence"/>
</dbReference>